<keyword evidence="3" id="KW-1185">Reference proteome</keyword>
<dbReference type="InterPro" id="IPR011032">
    <property type="entry name" value="GroES-like_sf"/>
</dbReference>
<feature type="compositionally biased region" description="Basic and acidic residues" evidence="1">
    <location>
        <begin position="248"/>
        <end position="257"/>
    </location>
</feature>
<feature type="compositionally biased region" description="Polar residues" evidence="1">
    <location>
        <begin position="388"/>
        <end position="406"/>
    </location>
</feature>
<evidence type="ECO:0000313" key="3">
    <source>
        <dbReference type="Proteomes" id="UP001182556"/>
    </source>
</evidence>
<evidence type="ECO:0000256" key="1">
    <source>
        <dbReference type="SAM" id="MobiDB-lite"/>
    </source>
</evidence>
<dbReference type="SUPFAM" id="SSF51735">
    <property type="entry name" value="NAD(P)-binding Rossmann-fold domains"/>
    <property type="match status" value="1"/>
</dbReference>
<comment type="caution">
    <text evidence="2">The sequence shown here is derived from an EMBL/GenBank/DDBJ whole genome shotgun (WGS) entry which is preliminary data.</text>
</comment>
<evidence type="ECO:0000313" key="2">
    <source>
        <dbReference type="EMBL" id="KAK1924049.1"/>
    </source>
</evidence>
<reference evidence="2" key="1">
    <citation type="submission" date="2023-02" db="EMBL/GenBank/DDBJ databases">
        <title>Identification and recombinant expression of a fungal hydrolase from Papiliotrema laurentii that hydrolyzes apple cutin and clears colloidal polyester polyurethane.</title>
        <authorList>
            <consortium name="DOE Joint Genome Institute"/>
            <person name="Roman V.A."/>
            <person name="Bojanowski C."/>
            <person name="Crable B.R."/>
            <person name="Wagner D.N."/>
            <person name="Hung C.S."/>
            <person name="Nadeau L.J."/>
            <person name="Schratz L."/>
            <person name="Haridas S."/>
            <person name="Pangilinan J."/>
            <person name="Lipzen A."/>
            <person name="Na H."/>
            <person name="Yan M."/>
            <person name="Ng V."/>
            <person name="Grigoriev I.V."/>
            <person name="Spatafora J.W."/>
            <person name="Barlow D."/>
            <person name="Biffinger J."/>
            <person name="Kelley-Loughnane N."/>
            <person name="Varaljay V.A."/>
            <person name="Crookes-Goodson W.J."/>
        </authorList>
    </citation>
    <scope>NUCLEOTIDE SEQUENCE</scope>
    <source>
        <strain evidence="2">5307AH</strain>
    </source>
</reference>
<sequence length="1259" mass="134105">MPKPTLIQSVLRKPTRSYADPHAPSPWADSPSPQPYYDAPASRYSAQRDGGVFLGYREEPRYPVHHAGPSRIRAPPSVNSDSQVSRRSRFPAPRKAQSTIVIAEQPRIGDERDYAPGGRNGAGTVKKKKKKPKSQADTLSVDSGSVNDAIPPSVPRAARPKKTTIRRQNVPSPEQSPMDFAPPPPLVTESDRGSSTESSATGPVSPPTLAVNLERRPMETRHRPGISAIQKAIAAGIVPPLSPPSSDRSSEQSRDRLFTPTPEPSTDSLKNSRDPVQQPQHPLSEGVSAAAPIPVAQSTPPIPPKSADRLSVQSISSESSQNDIFYTPRSSMDLSQTQEDLPTTTAAIPAISEPAPETHIESSRVIPALQFQPPTPASVADPEASPFHPQTHSQPTLHPNVASTPPSAARPEIFVKSPTPSPALQSGQQNVDHDLDTQSATGEVGSDDDDESERRAAMAMHSRSSSFTRPFPSSQGGSRPPSVVYSGFGQGKTVSRSPSAVMSLGDDRRPSSRASSRMRYPKNSFEDFVVRRNSMPLSELSFGREGSIRSGISGYGKGGWAAAHATRSGSATPVAMYMPSSGNDGWAEFQQPIAPPRQSRFTPLPLASQPKTFNAIVHGRTPNGSAPSSYSQSSDDELEDDMPKPSRSYRNQARAGGGSSEGRPKGLGSVEGSAPGSVAGLDDRFDETLRERQTTLGPMVDPYAIPRPAAPSSVTSSIPPPVPKDAAGSRRSWAPSRASMTPSASFGGYESRPISPTPSRPSSRVGFEPPSFLNPDTLTVLPEMTPEDSARTYVPSEPAKSHRRAASVFGGRSRGARSEIGGYDDQGDDIGDVPRRSKSALGHRDDLSRWEGTSVGEGVLLESHCRAGNVTGYSNLILPSGAFKRSDPVKAASTVDTRILGMPHTAMAAIVLSTLPHRDTPVHLRDQTSCLDFSSQLKPPTKVGKAQILVQVYAVAIDEMDIRALDDKTRGDIGKWVPGRSFVGRCMTVGAEEKDIVRGDIVLGILDARKSGALAEYLICDRRRLARAPHPTTLTLEQLSLLPLHGIAASRTVRTHLVRQSRALVVGAHEGVPALVCQEMSRAGVQVTAVISGGDGAFAQNACMEHGARGVLTGSPAGIMLGLDEDGWDFVLDIHGGQKVYDAAKRMLKPGGTLVTLVDPALKPIATTPVHSKTSGFKVLKAAFGARKKEAKQIQFEYVAPSGSGEPAVDASGEDCRDILEESCMSTFKPVVGGAGIVPFEKGMEVFKDKAGGVVRIIN</sequence>
<proteinExistence type="predicted"/>
<protein>
    <recommendedName>
        <fullName evidence="4">Enoyl reductase (ER) domain-containing protein</fullName>
    </recommendedName>
</protein>
<feature type="compositionally biased region" description="Polar residues" evidence="1">
    <location>
        <begin position="166"/>
        <end position="175"/>
    </location>
</feature>
<feature type="compositionally biased region" description="Basic and acidic residues" evidence="1">
    <location>
        <begin position="213"/>
        <end position="222"/>
    </location>
</feature>
<evidence type="ECO:0008006" key="4">
    <source>
        <dbReference type="Google" id="ProtNLM"/>
    </source>
</evidence>
<feature type="compositionally biased region" description="Polar residues" evidence="1">
    <location>
        <begin position="321"/>
        <end position="341"/>
    </location>
</feature>
<feature type="compositionally biased region" description="Low complexity" evidence="1">
    <location>
        <begin position="342"/>
        <end position="355"/>
    </location>
</feature>
<dbReference type="PANTHER" id="PTHR11695:SF294">
    <property type="entry name" value="RETICULON-4-INTERACTING PROTEIN 1, MITOCHONDRIAL"/>
    <property type="match status" value="1"/>
</dbReference>
<feature type="compositionally biased region" description="Polar residues" evidence="1">
    <location>
        <begin position="135"/>
        <end position="146"/>
    </location>
</feature>
<accession>A0AAD9CXY9</accession>
<dbReference type="InterPro" id="IPR050700">
    <property type="entry name" value="YIM1/Zinc_Alcohol_DH_Fams"/>
</dbReference>
<dbReference type="GO" id="GO:0005739">
    <property type="term" value="C:mitochondrion"/>
    <property type="evidence" value="ECO:0007669"/>
    <property type="project" value="TreeGrafter"/>
</dbReference>
<feature type="compositionally biased region" description="Basic and acidic residues" evidence="1">
    <location>
        <begin position="681"/>
        <end position="693"/>
    </location>
</feature>
<organism evidence="2 3">
    <name type="scientific">Papiliotrema laurentii</name>
    <name type="common">Cryptococcus laurentii</name>
    <dbReference type="NCBI Taxonomy" id="5418"/>
    <lineage>
        <taxon>Eukaryota</taxon>
        <taxon>Fungi</taxon>
        <taxon>Dikarya</taxon>
        <taxon>Basidiomycota</taxon>
        <taxon>Agaricomycotina</taxon>
        <taxon>Tremellomycetes</taxon>
        <taxon>Tremellales</taxon>
        <taxon>Rhynchogastremaceae</taxon>
        <taxon>Papiliotrema</taxon>
    </lineage>
</organism>
<dbReference type="Gene3D" id="3.90.180.10">
    <property type="entry name" value="Medium-chain alcohol dehydrogenases, catalytic domain"/>
    <property type="match status" value="1"/>
</dbReference>
<feature type="region of interest" description="Disordered" evidence="1">
    <location>
        <begin position="789"/>
        <end position="840"/>
    </location>
</feature>
<feature type="compositionally biased region" description="Low complexity" evidence="1">
    <location>
        <begin position="311"/>
        <end position="320"/>
    </location>
</feature>
<name>A0AAD9CXY9_PAPLA</name>
<feature type="region of interest" description="Disordered" evidence="1">
    <location>
        <begin position="616"/>
        <end position="775"/>
    </location>
</feature>
<dbReference type="AlphaFoldDB" id="A0AAD9CXY9"/>
<dbReference type="EMBL" id="JAODAN010000005">
    <property type="protein sequence ID" value="KAK1924049.1"/>
    <property type="molecule type" value="Genomic_DNA"/>
</dbReference>
<dbReference type="SUPFAM" id="SSF50129">
    <property type="entry name" value="GroES-like"/>
    <property type="match status" value="1"/>
</dbReference>
<gene>
    <name evidence="2" type="ORF">DB88DRAFT_488952</name>
</gene>
<feature type="compositionally biased region" description="Low complexity" evidence="1">
    <location>
        <begin position="457"/>
        <end position="474"/>
    </location>
</feature>
<dbReference type="PANTHER" id="PTHR11695">
    <property type="entry name" value="ALCOHOL DEHYDROGENASE RELATED"/>
    <property type="match status" value="1"/>
</dbReference>
<feature type="compositionally biased region" description="Polar residues" evidence="1">
    <location>
        <begin position="264"/>
        <end position="281"/>
    </location>
</feature>
<feature type="region of interest" description="Disordered" evidence="1">
    <location>
        <begin position="1"/>
        <end position="519"/>
    </location>
</feature>
<dbReference type="Gene3D" id="3.40.50.720">
    <property type="entry name" value="NAD(P)-binding Rossmann-like Domain"/>
    <property type="match status" value="1"/>
</dbReference>
<dbReference type="Proteomes" id="UP001182556">
    <property type="component" value="Unassembled WGS sequence"/>
</dbReference>
<dbReference type="InterPro" id="IPR036291">
    <property type="entry name" value="NAD(P)-bd_dom_sf"/>
</dbReference>